<dbReference type="EMBL" id="AEUV02000002">
    <property type="protein sequence ID" value="EHI73679.1"/>
    <property type="molecule type" value="Genomic_DNA"/>
</dbReference>
<organism evidence="1 2">
    <name type="scientific">Streptococcus criceti HS-6</name>
    <dbReference type="NCBI Taxonomy" id="873449"/>
    <lineage>
        <taxon>Bacteria</taxon>
        <taxon>Bacillati</taxon>
        <taxon>Bacillota</taxon>
        <taxon>Bacilli</taxon>
        <taxon>Lactobacillales</taxon>
        <taxon>Streptococcaceae</taxon>
        <taxon>Streptococcus</taxon>
    </lineage>
</organism>
<evidence type="ECO:0000313" key="1">
    <source>
        <dbReference type="EMBL" id="EHI73679.1"/>
    </source>
</evidence>
<dbReference type="AlphaFoldDB" id="G5JN77"/>
<proteinExistence type="predicted"/>
<evidence type="ECO:0000313" key="2">
    <source>
        <dbReference type="Proteomes" id="UP000004322"/>
    </source>
</evidence>
<name>G5JN77_STRCG</name>
<accession>G5JN77</accession>
<keyword evidence="2" id="KW-1185">Reference proteome</keyword>
<comment type="caution">
    <text evidence="1">The sequence shown here is derived from an EMBL/GenBank/DDBJ whole genome shotgun (WGS) entry which is preliminary data.</text>
</comment>
<gene>
    <name evidence="1" type="ORF">STRCR_0114</name>
</gene>
<sequence length="38" mass="4023">MVMMASPTTTSASQAAIIKFGMSFAFTPSFLPVICSYS</sequence>
<dbReference type="Proteomes" id="UP000004322">
    <property type="component" value="Unassembled WGS sequence"/>
</dbReference>
<protein>
    <submittedName>
        <fullName evidence="1">Uncharacterized protein</fullName>
    </submittedName>
</protein>
<reference evidence="1" key="1">
    <citation type="submission" date="2011-07" db="EMBL/GenBank/DDBJ databases">
        <authorList>
            <person name="Stanhope M.J."/>
            <person name="Durkin A.S."/>
            <person name="Hostetler J."/>
            <person name="Kim M."/>
            <person name="Radune D."/>
            <person name="Singh I."/>
            <person name="Town C.D."/>
        </authorList>
    </citation>
    <scope>NUCLEOTIDE SEQUENCE [LARGE SCALE GENOMIC DNA]</scope>
    <source>
        <strain evidence="1">HS-6</strain>
    </source>
</reference>